<dbReference type="Proteomes" id="UP000002872">
    <property type="component" value="Unassembled WGS sequence"/>
</dbReference>
<dbReference type="InParanoid" id="I3EKA5"/>
<keyword evidence="4" id="KW-0378">Hydrolase</keyword>
<dbReference type="SUPFAM" id="SSF88723">
    <property type="entry name" value="PIN domain-like"/>
    <property type="match status" value="1"/>
</dbReference>
<evidence type="ECO:0000256" key="4">
    <source>
        <dbReference type="ARBA" id="ARBA00022801"/>
    </source>
</evidence>
<dbReference type="AlphaFoldDB" id="I3EKA5"/>
<organism evidence="8 9">
    <name type="scientific">Nematocida parisii (strain ERTm3)</name>
    <name type="common">Nematode killer fungus</name>
    <dbReference type="NCBI Taxonomy" id="935791"/>
    <lineage>
        <taxon>Eukaryota</taxon>
        <taxon>Fungi</taxon>
        <taxon>Fungi incertae sedis</taxon>
        <taxon>Microsporidia</taxon>
        <taxon>Nematocida</taxon>
    </lineage>
</organism>
<dbReference type="EMBL" id="GL870876">
    <property type="protein sequence ID" value="EIJ89652.1"/>
    <property type="molecule type" value="Genomic_DNA"/>
</dbReference>
<feature type="region of interest" description="Disordered" evidence="6">
    <location>
        <begin position="115"/>
        <end position="148"/>
    </location>
</feature>
<feature type="compositionally biased region" description="Basic and acidic residues" evidence="6">
    <location>
        <begin position="115"/>
        <end position="134"/>
    </location>
</feature>
<dbReference type="InterPro" id="IPR036279">
    <property type="entry name" value="5-3_exonuclease_C_sf"/>
</dbReference>
<proteinExistence type="predicted"/>
<protein>
    <recommendedName>
        <fullName evidence="7">XPG N-terminal domain-containing protein</fullName>
    </recommendedName>
</protein>
<feature type="domain" description="XPG N-terminal" evidence="7">
    <location>
        <begin position="15"/>
        <end position="97"/>
    </location>
</feature>
<sequence>MKNKTFSSNTVLERMGIKNIWKMLSGRTLELRELNGLTMCVDGNLALFPCICNSNIVFITEYTLKIIHKLITLGIDPIFVFDGKRPLFKKRQRREDVYIAGQDDKQPQVQITHKYTETEELQRETENEESKYLEEDVESNPSQKLSDRDFSQYQVQKVYARYKYLKSVSKTKRMHGDSSLLFNLNLQSALLQKEEEASKEADPFKEVSDHIDQMKSILYKQQEVINAEESSISKKKSCIGRDEKKPASIHSVIIPNEQTEYQRELKMYDLPKEDTMLSREAVDKDTLPLSYRIIVDIFDAFSIKYAIAPSESDNVYKSLEKVLNTDGVITEDSDMLIFSTKPVFRHVFKRALLPKVFAEKDTVEYTQTELHILAWLLGNDYVPGVSGVGPAKAKQIIQRYRETAGSQIEKKEEVYKINIDVICDTVSHVLGKDISEDIPRLLQVQRVYADREFKVYIENLHPKPYDKKRIIEFLTKRTTWESEEKEGYFKMVSAHQESRNIKK</sequence>
<dbReference type="SUPFAM" id="SSF47807">
    <property type="entry name" value="5' to 3' exonuclease, C-terminal subdomain"/>
    <property type="match status" value="1"/>
</dbReference>
<dbReference type="SMART" id="SM00485">
    <property type="entry name" value="XPGN"/>
    <property type="match status" value="1"/>
</dbReference>
<dbReference type="PANTHER" id="PTHR11081">
    <property type="entry name" value="FLAP ENDONUCLEASE FAMILY MEMBER"/>
    <property type="match status" value="1"/>
</dbReference>
<dbReference type="OMA" id="ELHILAW"/>
<dbReference type="GO" id="GO:0003677">
    <property type="term" value="F:DNA binding"/>
    <property type="evidence" value="ECO:0007669"/>
    <property type="project" value="InterPro"/>
</dbReference>
<accession>I3EKA5</accession>
<dbReference type="HOGENOM" id="CLU_545243_0_0_1"/>
<keyword evidence="2" id="KW-0540">Nuclease</keyword>
<dbReference type="Gene3D" id="3.40.50.1010">
    <property type="entry name" value="5'-nuclease"/>
    <property type="match status" value="2"/>
</dbReference>
<comment type="cofactor">
    <cofactor evidence="1">
        <name>Mg(2+)</name>
        <dbReference type="ChEBI" id="CHEBI:18420"/>
    </cofactor>
</comment>
<dbReference type="SMART" id="SM00279">
    <property type="entry name" value="HhH2"/>
    <property type="match status" value="1"/>
</dbReference>
<dbReference type="Pfam" id="PF00867">
    <property type="entry name" value="XPG_I"/>
    <property type="match status" value="1"/>
</dbReference>
<dbReference type="PRINTS" id="PR00853">
    <property type="entry name" value="XPGRADSUPER"/>
</dbReference>
<dbReference type="InterPro" id="IPR006084">
    <property type="entry name" value="XPG/Rad2"/>
</dbReference>
<evidence type="ECO:0000313" key="9">
    <source>
        <dbReference type="Proteomes" id="UP000002872"/>
    </source>
</evidence>
<evidence type="ECO:0000256" key="2">
    <source>
        <dbReference type="ARBA" id="ARBA00022722"/>
    </source>
</evidence>
<dbReference type="VEuPathDB" id="MicrosporidiaDB:NEQG_00422"/>
<keyword evidence="5" id="KW-0460">Magnesium</keyword>
<dbReference type="Pfam" id="PF00752">
    <property type="entry name" value="XPG_N"/>
    <property type="match status" value="1"/>
</dbReference>
<gene>
    <name evidence="8" type="ORF">NEQG_00422</name>
</gene>
<dbReference type="GO" id="GO:0046872">
    <property type="term" value="F:metal ion binding"/>
    <property type="evidence" value="ECO:0007669"/>
    <property type="project" value="UniProtKB-KW"/>
</dbReference>
<reference evidence="8" key="1">
    <citation type="submission" date="2011-01" db="EMBL/GenBank/DDBJ databases">
        <title>The Genome Sequence of Nematocida parisii strain ERTm3.</title>
        <authorList>
            <consortium name="The Broad Institute Genome Sequencing Platform"/>
            <consortium name="The Broad Institute Genome Sequencing Center for Infectious Disease"/>
            <person name="Cuomo C."/>
            <person name="Troemel E."/>
            <person name="Young S.K."/>
            <person name="Zeng Q."/>
            <person name="Gargeya S."/>
            <person name="Fitzgerald M."/>
            <person name="Haas B."/>
            <person name="Abouelleil A."/>
            <person name="Alvarado L."/>
            <person name="Arachchi H.M."/>
            <person name="Berlin A."/>
            <person name="Chapman S.B."/>
            <person name="Gearin G."/>
            <person name="Goldberg J."/>
            <person name="Griggs A."/>
            <person name="Gujja S."/>
            <person name="Hansen M."/>
            <person name="Heiman D."/>
            <person name="Howarth C."/>
            <person name="Larimer J."/>
            <person name="Lui A."/>
            <person name="MacDonald P.J.P."/>
            <person name="McCowen C."/>
            <person name="Montmayeur A."/>
            <person name="Murphy C."/>
            <person name="Neiman D."/>
            <person name="Pearson M."/>
            <person name="Priest M."/>
            <person name="Roberts A."/>
            <person name="Saif S."/>
            <person name="Shea T."/>
            <person name="Sisk P."/>
            <person name="Stolte C."/>
            <person name="Sykes S."/>
            <person name="Wortman J."/>
            <person name="Nusbaum C."/>
            <person name="Birren B."/>
        </authorList>
    </citation>
    <scope>NUCLEOTIDE SEQUENCE</scope>
    <source>
        <strain evidence="8">ERTm3</strain>
    </source>
</reference>
<dbReference type="InterPro" id="IPR006085">
    <property type="entry name" value="XPG_DNA_repair_N"/>
</dbReference>
<dbReference type="STRING" id="935791.I3EKA5"/>
<evidence type="ECO:0000256" key="5">
    <source>
        <dbReference type="ARBA" id="ARBA00022842"/>
    </source>
</evidence>
<evidence type="ECO:0000256" key="1">
    <source>
        <dbReference type="ARBA" id="ARBA00001946"/>
    </source>
</evidence>
<evidence type="ECO:0000313" key="8">
    <source>
        <dbReference type="EMBL" id="EIJ89652.1"/>
    </source>
</evidence>
<dbReference type="InterPro" id="IPR029060">
    <property type="entry name" value="PIN-like_dom_sf"/>
</dbReference>
<dbReference type="InterPro" id="IPR006086">
    <property type="entry name" value="XPG-I_dom"/>
</dbReference>
<evidence type="ECO:0000256" key="3">
    <source>
        <dbReference type="ARBA" id="ARBA00022723"/>
    </source>
</evidence>
<evidence type="ECO:0000256" key="6">
    <source>
        <dbReference type="SAM" id="MobiDB-lite"/>
    </source>
</evidence>
<dbReference type="OrthoDB" id="31113at2759"/>
<dbReference type="PANTHER" id="PTHR11081:SF59">
    <property type="entry name" value="FI23547P1"/>
    <property type="match status" value="1"/>
</dbReference>
<dbReference type="GO" id="GO:0017108">
    <property type="term" value="F:5'-flap endonuclease activity"/>
    <property type="evidence" value="ECO:0007669"/>
    <property type="project" value="TreeGrafter"/>
</dbReference>
<dbReference type="InterPro" id="IPR008918">
    <property type="entry name" value="HhH2"/>
</dbReference>
<dbReference type="GO" id="GO:0006281">
    <property type="term" value="P:DNA repair"/>
    <property type="evidence" value="ECO:0007669"/>
    <property type="project" value="UniProtKB-ARBA"/>
</dbReference>
<evidence type="ECO:0000259" key="7">
    <source>
        <dbReference type="SMART" id="SM00485"/>
    </source>
</evidence>
<keyword evidence="3" id="KW-0479">Metal-binding</keyword>
<keyword evidence="9" id="KW-1185">Reference proteome</keyword>
<name>I3EKA5_NEMP3</name>
<dbReference type="Gene3D" id="1.10.150.20">
    <property type="entry name" value="5' to 3' exonuclease, C-terminal subdomain"/>
    <property type="match status" value="1"/>
</dbReference>